<reference evidence="2" key="1">
    <citation type="submission" date="2021-02" db="EMBL/GenBank/DDBJ databases">
        <authorList>
            <person name="Dougan E. K."/>
            <person name="Rhodes N."/>
            <person name="Thang M."/>
            <person name="Chan C."/>
        </authorList>
    </citation>
    <scope>NUCLEOTIDE SEQUENCE</scope>
</reference>
<dbReference type="EMBL" id="CAJNNV010010890">
    <property type="protein sequence ID" value="CAE8599206.1"/>
    <property type="molecule type" value="Genomic_DNA"/>
</dbReference>
<protein>
    <submittedName>
        <fullName evidence="2">Uncharacterized protein</fullName>
    </submittedName>
</protein>
<keyword evidence="3" id="KW-1185">Reference proteome</keyword>
<dbReference type="Proteomes" id="UP000654075">
    <property type="component" value="Unassembled WGS sequence"/>
</dbReference>
<gene>
    <name evidence="2" type="ORF">PGLA1383_LOCUS17565</name>
</gene>
<feature type="compositionally biased region" description="Basic and acidic residues" evidence="1">
    <location>
        <begin position="13"/>
        <end position="31"/>
    </location>
</feature>
<evidence type="ECO:0000313" key="3">
    <source>
        <dbReference type="Proteomes" id="UP000654075"/>
    </source>
</evidence>
<sequence length="118" mass="13038">MSMALAANGGDSESARTPEAEAERGPRHLGRDSAAAEPVPGHWVPVELSSVWGTFKLLQYDVSTGLFIVWPWSVSVQALLAEHGLLRTRIVAEASQLEEECTARWPRLDKRTKLRSRS</sequence>
<organism evidence="2 3">
    <name type="scientific">Polarella glacialis</name>
    <name type="common">Dinoflagellate</name>
    <dbReference type="NCBI Taxonomy" id="89957"/>
    <lineage>
        <taxon>Eukaryota</taxon>
        <taxon>Sar</taxon>
        <taxon>Alveolata</taxon>
        <taxon>Dinophyceae</taxon>
        <taxon>Suessiales</taxon>
        <taxon>Suessiaceae</taxon>
        <taxon>Polarella</taxon>
    </lineage>
</organism>
<evidence type="ECO:0000256" key="1">
    <source>
        <dbReference type="SAM" id="MobiDB-lite"/>
    </source>
</evidence>
<proteinExistence type="predicted"/>
<comment type="caution">
    <text evidence="2">The sequence shown here is derived from an EMBL/GenBank/DDBJ whole genome shotgun (WGS) entry which is preliminary data.</text>
</comment>
<evidence type="ECO:0000313" key="2">
    <source>
        <dbReference type="EMBL" id="CAE8599206.1"/>
    </source>
</evidence>
<accession>A0A813EFV2</accession>
<name>A0A813EFV2_POLGL</name>
<dbReference type="AlphaFoldDB" id="A0A813EFV2"/>
<feature type="region of interest" description="Disordered" evidence="1">
    <location>
        <begin position="1"/>
        <end position="38"/>
    </location>
</feature>